<dbReference type="OrthoDB" id="5959877at2759"/>
<dbReference type="EMBL" id="QJNU01000069">
    <property type="protein sequence ID" value="RYP08209.1"/>
    <property type="molecule type" value="Genomic_DNA"/>
</dbReference>
<protein>
    <recommendedName>
        <fullName evidence="3">X-Pro dipeptidyl-peptidase</fullName>
    </recommendedName>
</protein>
<organism evidence="1 2">
    <name type="scientific">Monosporascus ibericus</name>
    <dbReference type="NCBI Taxonomy" id="155417"/>
    <lineage>
        <taxon>Eukaryota</taxon>
        <taxon>Fungi</taxon>
        <taxon>Dikarya</taxon>
        <taxon>Ascomycota</taxon>
        <taxon>Pezizomycotina</taxon>
        <taxon>Sordariomycetes</taxon>
        <taxon>Xylariomycetidae</taxon>
        <taxon>Xylariales</taxon>
        <taxon>Xylariales incertae sedis</taxon>
        <taxon>Monosporascus</taxon>
    </lineage>
</organism>
<evidence type="ECO:0000313" key="1">
    <source>
        <dbReference type="EMBL" id="RYP08209.1"/>
    </source>
</evidence>
<dbReference type="Proteomes" id="UP000293360">
    <property type="component" value="Unassembled WGS sequence"/>
</dbReference>
<dbReference type="PANTHER" id="PTHR33361:SF2">
    <property type="entry name" value="DUF885 DOMAIN-CONTAINING PROTEIN"/>
    <property type="match status" value="1"/>
</dbReference>
<dbReference type="PANTHER" id="PTHR33361">
    <property type="entry name" value="GLR0591 PROTEIN"/>
    <property type="match status" value="1"/>
</dbReference>
<dbReference type="InterPro" id="IPR010281">
    <property type="entry name" value="DUF885"/>
</dbReference>
<gene>
    <name evidence="1" type="ORF">DL764_002024</name>
</gene>
<name>A0A4V1XC19_9PEZI</name>
<comment type="caution">
    <text evidence="1">The sequence shown here is derived from an EMBL/GenBank/DDBJ whole genome shotgun (WGS) entry which is preliminary data.</text>
</comment>
<sequence>MEKQRGTAECPGHAECNMDVLDDGWTVVSAAVSEPMTVTESMQDRIVRVTADVQVLLEFYDIDSSPSQYDRLKLFYDGELADLGRQPFESYSQDEKVDYLLLKNYLKRAKGRLAHGRARDKEFEAFVEPFAAPIREWLGKRQRVDEIDPKAIAGSFNEMVGIISQSREYIDKNAARYSKATGYRAARTVASLRANLNGLFVFYKGYDPWFDWWVSEPYSRLDNALADIADYIRGRIVGMKPDDGETIVGDPIGRDGLLTDLEAELIPYTPEELIKIGEAEYAWCEAEMMKASQELGFGKVWRDALEHVKNLYESPGSQPTFIKSLVDQGAAYVKKYGLVTVPPLAEEGIRMYMMSPPRQKVNPFFLGGTYLQVSFPTAEMRHEDKLMSMRGNNRHFSKATAFHEMIPGHHLQLYIGERIRPYRRLFATPFFVEGWALYWEMIFWNRGDFFTSPEDRIGALFWRMHRCARIIFSLKFHLGQMDAGECIDLLVNMVGHERATAEGEVRRSFNGDYSPLYQAGYMLGALQLMKLREEALGDMSEREFHDAVLAANEMPIEMLRALLLNRKLDRDFKSEWRFYDSLS</sequence>
<proteinExistence type="predicted"/>
<evidence type="ECO:0000313" key="2">
    <source>
        <dbReference type="Proteomes" id="UP000293360"/>
    </source>
</evidence>
<reference evidence="1 2" key="1">
    <citation type="submission" date="2018-06" db="EMBL/GenBank/DDBJ databases">
        <title>Complete Genomes of Monosporascus.</title>
        <authorList>
            <person name="Robinson A.J."/>
            <person name="Natvig D.O."/>
        </authorList>
    </citation>
    <scope>NUCLEOTIDE SEQUENCE [LARGE SCALE GENOMIC DNA]</scope>
    <source>
        <strain evidence="1 2">CBS 110550</strain>
    </source>
</reference>
<dbReference type="Pfam" id="PF05960">
    <property type="entry name" value="DUF885"/>
    <property type="match status" value="1"/>
</dbReference>
<accession>A0A4V1XC19</accession>
<dbReference type="AlphaFoldDB" id="A0A4V1XC19"/>
<evidence type="ECO:0008006" key="3">
    <source>
        <dbReference type="Google" id="ProtNLM"/>
    </source>
</evidence>
<keyword evidence="2" id="KW-1185">Reference proteome</keyword>